<dbReference type="GO" id="GO:0007015">
    <property type="term" value="P:actin filament organization"/>
    <property type="evidence" value="ECO:0007669"/>
    <property type="project" value="InterPro"/>
</dbReference>
<feature type="domain" description="Stomatal closure-related actin-binding protein PH" evidence="1">
    <location>
        <begin position="49"/>
        <end position="95"/>
    </location>
</feature>
<dbReference type="OrthoDB" id="1749596at2759"/>
<dbReference type="GO" id="GO:0010119">
    <property type="term" value="P:regulation of stomatal movement"/>
    <property type="evidence" value="ECO:0007669"/>
    <property type="project" value="InterPro"/>
</dbReference>
<dbReference type="Proteomes" id="UP000634136">
    <property type="component" value="Unassembled WGS sequence"/>
</dbReference>
<dbReference type="PANTHER" id="PTHR31172">
    <property type="entry name" value="STOMATAL CLOSURE-RELATED ACTIN-BINDING PROTEIN 1"/>
    <property type="match status" value="1"/>
</dbReference>
<dbReference type="Gene3D" id="2.30.29.140">
    <property type="match status" value="1"/>
</dbReference>
<organism evidence="2 3">
    <name type="scientific">Senna tora</name>
    <dbReference type="NCBI Taxonomy" id="362788"/>
    <lineage>
        <taxon>Eukaryota</taxon>
        <taxon>Viridiplantae</taxon>
        <taxon>Streptophyta</taxon>
        <taxon>Embryophyta</taxon>
        <taxon>Tracheophyta</taxon>
        <taxon>Spermatophyta</taxon>
        <taxon>Magnoliopsida</taxon>
        <taxon>eudicotyledons</taxon>
        <taxon>Gunneridae</taxon>
        <taxon>Pentapetalae</taxon>
        <taxon>rosids</taxon>
        <taxon>fabids</taxon>
        <taxon>Fabales</taxon>
        <taxon>Fabaceae</taxon>
        <taxon>Caesalpinioideae</taxon>
        <taxon>Cassia clade</taxon>
        <taxon>Senna</taxon>
    </lineage>
</organism>
<comment type="caution">
    <text evidence="2">The sequence shown here is derived from an EMBL/GenBank/DDBJ whole genome shotgun (WGS) entry which is preliminary data.</text>
</comment>
<evidence type="ECO:0000259" key="1">
    <source>
        <dbReference type="Pfam" id="PF17684"/>
    </source>
</evidence>
<accession>A0A834TKQ1</accession>
<sequence length="104" mass="12122">MDVDELVEEVRRIKLLHHPSKVMAMEHELRALRDQIREKSMFSIKLQEQVTISQMDGQDHSSHSVHAFHVGRMRIKLCRGWFTKAREIYSPSMQVVLAGPDDLV</sequence>
<dbReference type="PANTHER" id="PTHR31172:SF7">
    <property type="entry name" value="STOMATAL CLOSURE-RELATED ACTIN-BINDING PROTEIN 3"/>
    <property type="match status" value="1"/>
</dbReference>
<gene>
    <name evidence="2" type="ORF">G2W53_022061</name>
</gene>
<evidence type="ECO:0000313" key="2">
    <source>
        <dbReference type="EMBL" id="KAF7823917.1"/>
    </source>
</evidence>
<dbReference type="EMBL" id="JAAIUW010000007">
    <property type="protein sequence ID" value="KAF7823917.1"/>
    <property type="molecule type" value="Genomic_DNA"/>
</dbReference>
<name>A0A834TKQ1_9FABA</name>
<protein>
    <submittedName>
        <fullName evidence="2">Stomatal closure-related actin-binding protein 3-like</fullName>
    </submittedName>
</protein>
<keyword evidence="3" id="KW-1185">Reference proteome</keyword>
<dbReference type="InterPro" id="IPR039640">
    <property type="entry name" value="SCAB"/>
</dbReference>
<evidence type="ECO:0000313" key="3">
    <source>
        <dbReference type="Proteomes" id="UP000634136"/>
    </source>
</evidence>
<dbReference type="InterPro" id="IPR041144">
    <property type="entry name" value="SCAB-PH"/>
</dbReference>
<dbReference type="GO" id="GO:0003779">
    <property type="term" value="F:actin binding"/>
    <property type="evidence" value="ECO:0007669"/>
    <property type="project" value="InterPro"/>
</dbReference>
<dbReference type="AlphaFoldDB" id="A0A834TKQ1"/>
<reference evidence="2" key="1">
    <citation type="submission" date="2020-09" db="EMBL/GenBank/DDBJ databases">
        <title>Genome-Enabled Discovery of Anthraquinone Biosynthesis in Senna tora.</title>
        <authorList>
            <person name="Kang S.-H."/>
            <person name="Pandey R.P."/>
            <person name="Lee C.-M."/>
            <person name="Sim J.-S."/>
            <person name="Jeong J.-T."/>
            <person name="Choi B.-S."/>
            <person name="Jung M."/>
            <person name="Ginzburg D."/>
            <person name="Zhao K."/>
            <person name="Won S.Y."/>
            <person name="Oh T.-J."/>
            <person name="Yu Y."/>
            <person name="Kim N.-H."/>
            <person name="Lee O.R."/>
            <person name="Lee T.-H."/>
            <person name="Bashyal P."/>
            <person name="Kim T.-S."/>
            <person name="Lee W.-H."/>
            <person name="Kawkins C."/>
            <person name="Kim C.-K."/>
            <person name="Kim J.S."/>
            <person name="Ahn B.O."/>
            <person name="Rhee S.Y."/>
            <person name="Sohng J.K."/>
        </authorList>
    </citation>
    <scope>NUCLEOTIDE SEQUENCE</scope>
    <source>
        <tissue evidence="2">Leaf</tissue>
    </source>
</reference>
<proteinExistence type="predicted"/>
<dbReference type="Pfam" id="PF17684">
    <property type="entry name" value="SCAB-PH"/>
    <property type="match status" value="1"/>
</dbReference>